<sequence length="116" mass="13777">MAIRSKTFRTLRIAPHHQSIYIRILSNRIMTHHQSMPYHRSMPRHHSVCVNSVMNTNMDNTVHVNSTIHVNNVIFFYAPPKVFDCPEFKSDVRFAVCEMTMMPLKYIKYFIKIKHT</sequence>
<organism evidence="1 2">
    <name type="scientific">Citrus unshiu</name>
    <name type="common">Satsuma mandarin</name>
    <name type="synonym">Citrus nobilis var. unshiu</name>
    <dbReference type="NCBI Taxonomy" id="55188"/>
    <lineage>
        <taxon>Eukaryota</taxon>
        <taxon>Viridiplantae</taxon>
        <taxon>Streptophyta</taxon>
        <taxon>Embryophyta</taxon>
        <taxon>Tracheophyta</taxon>
        <taxon>Spermatophyta</taxon>
        <taxon>Magnoliopsida</taxon>
        <taxon>eudicotyledons</taxon>
        <taxon>Gunneridae</taxon>
        <taxon>Pentapetalae</taxon>
        <taxon>rosids</taxon>
        <taxon>malvids</taxon>
        <taxon>Sapindales</taxon>
        <taxon>Rutaceae</taxon>
        <taxon>Aurantioideae</taxon>
        <taxon>Citrus</taxon>
    </lineage>
</organism>
<comment type="caution">
    <text evidence="1">The sequence shown here is derived from an EMBL/GenBank/DDBJ whole genome shotgun (WGS) entry which is preliminary data.</text>
</comment>
<evidence type="ECO:0000313" key="1">
    <source>
        <dbReference type="EMBL" id="GAY57942.1"/>
    </source>
</evidence>
<dbReference type="Proteomes" id="UP000236630">
    <property type="component" value="Unassembled WGS sequence"/>
</dbReference>
<proteinExistence type="predicted"/>
<evidence type="ECO:0000313" key="2">
    <source>
        <dbReference type="Proteomes" id="UP000236630"/>
    </source>
</evidence>
<gene>
    <name evidence="1" type="ORF">CUMW_183310</name>
</gene>
<accession>A0A2H5Q037</accession>
<reference evidence="1 2" key="1">
    <citation type="journal article" date="2017" name="Front. Genet.">
        <title>Draft sequencing of the heterozygous diploid genome of Satsuma (Citrus unshiu Marc.) using a hybrid assembly approach.</title>
        <authorList>
            <person name="Shimizu T."/>
            <person name="Tanizawa Y."/>
            <person name="Mochizuki T."/>
            <person name="Nagasaki H."/>
            <person name="Yoshioka T."/>
            <person name="Toyoda A."/>
            <person name="Fujiyama A."/>
            <person name="Kaminuma E."/>
            <person name="Nakamura Y."/>
        </authorList>
    </citation>
    <scope>NUCLEOTIDE SEQUENCE [LARGE SCALE GENOMIC DNA]</scope>
    <source>
        <strain evidence="2">cv. Miyagawa wase</strain>
    </source>
</reference>
<name>A0A2H5Q037_CITUN</name>
<dbReference type="AlphaFoldDB" id="A0A2H5Q037"/>
<keyword evidence="2" id="KW-1185">Reference proteome</keyword>
<protein>
    <submittedName>
        <fullName evidence="1">Uncharacterized protein</fullName>
    </submittedName>
</protein>
<dbReference type="EMBL" id="BDQV01000172">
    <property type="protein sequence ID" value="GAY57942.1"/>
    <property type="molecule type" value="Genomic_DNA"/>
</dbReference>